<proteinExistence type="predicted"/>
<evidence type="ECO:0000313" key="1">
    <source>
        <dbReference type="EMBL" id="KAF3768118.1"/>
    </source>
</evidence>
<reference evidence="1" key="1">
    <citation type="journal article" date="2020" name="Phytopathology">
        <title>Genome sequence of the chestnut blight fungus Cryphonectria parasitica EP155: A fundamental resource for an archetypical invasive plant pathogen.</title>
        <authorList>
            <person name="Crouch J.A."/>
            <person name="Dawe A."/>
            <person name="Aerts A."/>
            <person name="Barry K."/>
            <person name="Churchill A.C.L."/>
            <person name="Grimwood J."/>
            <person name="Hillman B."/>
            <person name="Milgroom M.G."/>
            <person name="Pangilinan J."/>
            <person name="Smith M."/>
            <person name="Salamov A."/>
            <person name="Schmutz J."/>
            <person name="Yadav J."/>
            <person name="Grigoriev I.V."/>
            <person name="Nuss D."/>
        </authorList>
    </citation>
    <scope>NUCLEOTIDE SEQUENCE</scope>
    <source>
        <strain evidence="1">EP155</strain>
    </source>
</reference>
<evidence type="ECO:0000313" key="2">
    <source>
        <dbReference type="Proteomes" id="UP000803844"/>
    </source>
</evidence>
<name>A0A9P4Y7F3_CRYP1</name>
<comment type="caution">
    <text evidence="1">The sequence shown here is derived from an EMBL/GenBank/DDBJ whole genome shotgun (WGS) entry which is preliminary data.</text>
</comment>
<keyword evidence="2" id="KW-1185">Reference proteome</keyword>
<sequence length="334" mass="37965">MTTMRKSIRSGTSHYPPELVFWPKWEVHLSTGEIIPEQRVAPSWQIPLEQNDFEMSDSLLSSSICKPWSTRHFISNYDLMFIHNYVFEHCENPDATIYYIHEDYLPSTINLVEHVAIHASALSIKKDDLDWVWGTQLRFILRNFPNVRSITLVATTVLNTARPPTCPLPYETIDIEAIDVSDRRRLGLDEGPGAVKLCPETQQPGNFVIQTWEDLSRRWPSWSNRKQANTRSPVLTVMGMMCFAEDWHNLDLQGEHGMSCKVVVERLPAALRTVAKQPISGHRVDKKPSVPRIPSIYALQTHDATELGMKGKTALKRAVSSHTHAAEISDTSGR</sequence>
<accession>A0A9P4Y7F3</accession>
<organism evidence="1 2">
    <name type="scientific">Cryphonectria parasitica (strain ATCC 38755 / EP155)</name>
    <dbReference type="NCBI Taxonomy" id="660469"/>
    <lineage>
        <taxon>Eukaryota</taxon>
        <taxon>Fungi</taxon>
        <taxon>Dikarya</taxon>
        <taxon>Ascomycota</taxon>
        <taxon>Pezizomycotina</taxon>
        <taxon>Sordariomycetes</taxon>
        <taxon>Sordariomycetidae</taxon>
        <taxon>Diaporthales</taxon>
        <taxon>Cryphonectriaceae</taxon>
        <taxon>Cryphonectria-Endothia species complex</taxon>
        <taxon>Cryphonectria</taxon>
    </lineage>
</organism>
<dbReference type="GeneID" id="63842451"/>
<protein>
    <submittedName>
        <fullName evidence="1">Uncharacterized protein</fullName>
    </submittedName>
</protein>
<dbReference type="EMBL" id="MU032346">
    <property type="protein sequence ID" value="KAF3768118.1"/>
    <property type="molecule type" value="Genomic_DNA"/>
</dbReference>
<dbReference type="RefSeq" id="XP_040779079.1">
    <property type="nucleotide sequence ID" value="XM_040925322.1"/>
</dbReference>
<dbReference type="OrthoDB" id="5215088at2759"/>
<dbReference type="AlphaFoldDB" id="A0A9P4Y7F3"/>
<dbReference type="Proteomes" id="UP000803844">
    <property type="component" value="Unassembled WGS sequence"/>
</dbReference>
<gene>
    <name evidence="1" type="ORF">M406DRAFT_70214</name>
</gene>